<gene>
    <name evidence="7" type="ORF">SAMN04487907_102214</name>
</gene>
<accession>A0A1I1GC92</accession>
<protein>
    <submittedName>
        <fullName evidence="7">Membrane protein</fullName>
    </submittedName>
</protein>
<comment type="subcellular location">
    <subcellularLocation>
        <location evidence="1">Cell membrane</location>
        <topology evidence="1">Multi-pass membrane protein</topology>
    </subcellularLocation>
</comment>
<dbReference type="PANTHER" id="PTHR30213">
    <property type="entry name" value="INNER MEMBRANE PROTEIN YHJD"/>
    <property type="match status" value="1"/>
</dbReference>
<feature type="transmembrane region" description="Helical" evidence="6">
    <location>
        <begin position="57"/>
        <end position="77"/>
    </location>
</feature>
<feature type="transmembrane region" description="Helical" evidence="6">
    <location>
        <begin position="163"/>
        <end position="189"/>
    </location>
</feature>
<feature type="transmembrane region" description="Helical" evidence="6">
    <location>
        <begin position="274"/>
        <end position="296"/>
    </location>
</feature>
<evidence type="ECO:0000256" key="2">
    <source>
        <dbReference type="ARBA" id="ARBA00022475"/>
    </source>
</evidence>
<evidence type="ECO:0000256" key="3">
    <source>
        <dbReference type="ARBA" id="ARBA00022692"/>
    </source>
</evidence>
<feature type="transmembrane region" description="Helical" evidence="6">
    <location>
        <begin position="242"/>
        <end position="262"/>
    </location>
</feature>
<dbReference type="PIRSF" id="PIRSF035875">
    <property type="entry name" value="RNase_BN"/>
    <property type="match status" value="1"/>
</dbReference>
<evidence type="ECO:0000256" key="4">
    <source>
        <dbReference type="ARBA" id="ARBA00022989"/>
    </source>
</evidence>
<keyword evidence="5 6" id="KW-0472">Membrane</keyword>
<evidence type="ECO:0000256" key="5">
    <source>
        <dbReference type="ARBA" id="ARBA00023136"/>
    </source>
</evidence>
<dbReference type="AlphaFoldDB" id="A0A1I1GC92"/>
<keyword evidence="2" id="KW-1003">Cell membrane</keyword>
<keyword evidence="4 6" id="KW-1133">Transmembrane helix</keyword>
<dbReference type="GO" id="GO:0005886">
    <property type="term" value="C:plasma membrane"/>
    <property type="evidence" value="ECO:0007669"/>
    <property type="project" value="UniProtKB-SubCell"/>
</dbReference>
<evidence type="ECO:0000313" key="8">
    <source>
        <dbReference type="Proteomes" id="UP000199438"/>
    </source>
</evidence>
<dbReference type="RefSeq" id="WP_092541087.1">
    <property type="nucleotide sequence ID" value="NZ_FOKV01000002.1"/>
</dbReference>
<dbReference type="EMBL" id="FOKV01000002">
    <property type="protein sequence ID" value="SFC09349.1"/>
    <property type="molecule type" value="Genomic_DNA"/>
</dbReference>
<dbReference type="STRING" id="1334022.SAMN04487907_102214"/>
<evidence type="ECO:0000256" key="1">
    <source>
        <dbReference type="ARBA" id="ARBA00004651"/>
    </source>
</evidence>
<organism evidence="7 8">
    <name type="scientific">Zunongwangia mangrovi</name>
    <dbReference type="NCBI Taxonomy" id="1334022"/>
    <lineage>
        <taxon>Bacteria</taxon>
        <taxon>Pseudomonadati</taxon>
        <taxon>Bacteroidota</taxon>
        <taxon>Flavobacteriia</taxon>
        <taxon>Flavobacteriales</taxon>
        <taxon>Flavobacteriaceae</taxon>
        <taxon>Zunongwangia</taxon>
    </lineage>
</organism>
<proteinExistence type="predicted"/>
<sequence>MSILEAITTKLDNVSDWWKRTSSKVTIPGTDGLSLYHLWDIYSGGIIHGTFSTRASAIAFSFFMALFPYLLFIFNLIPYVEDLNVIDDFRIKFLLFIDTLLPPETQEYLGDIFADIANNPRAGLLSFSFILSIFLMTNGVNAIFTGFEFSYHTNIKRSLVRQYIVAIGVSLVLAFLLLLTVILVVYLTYAVEDLSEYGLISNDGTGTGVVKYIALVVLIYIAVATLYYFGTKEARQARFFSVGAFFTTILTLITSFLFGLYIENFSNYNELYGSIGALLILMVYIWLNANILLLGFELNASLIKLKKNFK</sequence>
<keyword evidence="3 6" id="KW-0812">Transmembrane</keyword>
<dbReference type="InterPro" id="IPR017039">
    <property type="entry name" value="Virul_fac_BrkB"/>
</dbReference>
<dbReference type="Pfam" id="PF03631">
    <property type="entry name" value="Virul_fac_BrkB"/>
    <property type="match status" value="1"/>
</dbReference>
<feature type="transmembrane region" description="Helical" evidence="6">
    <location>
        <begin position="129"/>
        <end position="151"/>
    </location>
</feature>
<name>A0A1I1GC92_9FLAO</name>
<dbReference type="NCBIfam" id="TIGR00765">
    <property type="entry name" value="yihY_not_rbn"/>
    <property type="match status" value="1"/>
</dbReference>
<feature type="transmembrane region" description="Helical" evidence="6">
    <location>
        <begin position="209"/>
        <end position="230"/>
    </location>
</feature>
<dbReference type="PANTHER" id="PTHR30213:SF0">
    <property type="entry name" value="UPF0761 MEMBRANE PROTEIN YIHY"/>
    <property type="match status" value="1"/>
</dbReference>
<keyword evidence="8" id="KW-1185">Reference proteome</keyword>
<reference evidence="8" key="1">
    <citation type="submission" date="2016-10" db="EMBL/GenBank/DDBJ databases">
        <authorList>
            <person name="Varghese N."/>
            <person name="Submissions S."/>
        </authorList>
    </citation>
    <scope>NUCLEOTIDE SEQUENCE [LARGE SCALE GENOMIC DNA]</scope>
    <source>
        <strain evidence="8">DSM 24499</strain>
    </source>
</reference>
<evidence type="ECO:0000256" key="6">
    <source>
        <dbReference type="SAM" id="Phobius"/>
    </source>
</evidence>
<dbReference type="OrthoDB" id="977385at2"/>
<dbReference type="Proteomes" id="UP000199438">
    <property type="component" value="Unassembled WGS sequence"/>
</dbReference>
<evidence type="ECO:0000313" key="7">
    <source>
        <dbReference type="EMBL" id="SFC09349.1"/>
    </source>
</evidence>